<name>A0ABM0X468_CAMSA</name>
<evidence type="ECO:0000256" key="5">
    <source>
        <dbReference type="SAM" id="Phobius"/>
    </source>
</evidence>
<keyword evidence="1" id="KW-0479">Metal-binding</keyword>
<keyword evidence="5" id="KW-0472">Membrane</keyword>
<evidence type="ECO:0000259" key="6">
    <source>
        <dbReference type="PROSITE" id="PS51999"/>
    </source>
</evidence>
<organism evidence="7 8">
    <name type="scientific">Camelina sativa</name>
    <name type="common">False flax</name>
    <name type="synonym">Myagrum sativum</name>
    <dbReference type="NCBI Taxonomy" id="90675"/>
    <lineage>
        <taxon>Eukaryota</taxon>
        <taxon>Viridiplantae</taxon>
        <taxon>Streptophyta</taxon>
        <taxon>Embryophyta</taxon>
        <taxon>Tracheophyta</taxon>
        <taxon>Spermatophyta</taxon>
        <taxon>Magnoliopsida</taxon>
        <taxon>eudicotyledons</taxon>
        <taxon>Gunneridae</taxon>
        <taxon>Pentapetalae</taxon>
        <taxon>rosids</taxon>
        <taxon>malvids</taxon>
        <taxon>Brassicales</taxon>
        <taxon>Brassicaceae</taxon>
        <taxon>Camelineae</taxon>
        <taxon>Camelina</taxon>
    </lineage>
</organism>
<dbReference type="Proteomes" id="UP000694864">
    <property type="component" value="Chromosome 17"/>
</dbReference>
<dbReference type="RefSeq" id="XP_010480359.1">
    <property type="nucleotide sequence ID" value="XM_010482057.1"/>
</dbReference>
<keyword evidence="5" id="KW-1133">Transmembrane helix</keyword>
<keyword evidence="7" id="KW-1185">Reference proteome</keyword>
<evidence type="ECO:0000313" key="7">
    <source>
        <dbReference type="Proteomes" id="UP000694864"/>
    </source>
</evidence>
<evidence type="ECO:0000256" key="1">
    <source>
        <dbReference type="ARBA" id="ARBA00022723"/>
    </source>
</evidence>
<dbReference type="GeneID" id="104759087"/>
<dbReference type="InterPro" id="IPR010666">
    <property type="entry name" value="Znf_GRF"/>
</dbReference>
<gene>
    <name evidence="8" type="primary">LOC104759087</name>
</gene>
<keyword evidence="2 4" id="KW-0863">Zinc-finger</keyword>
<accession>A0ABM0X468</accession>
<evidence type="ECO:0000256" key="4">
    <source>
        <dbReference type="PROSITE-ProRule" id="PRU01343"/>
    </source>
</evidence>
<evidence type="ECO:0000256" key="3">
    <source>
        <dbReference type="ARBA" id="ARBA00022833"/>
    </source>
</evidence>
<dbReference type="PANTHER" id="PTHR33248">
    <property type="entry name" value="ZINC ION-BINDING PROTEIN"/>
    <property type="match status" value="1"/>
</dbReference>
<feature type="transmembrane region" description="Helical" evidence="5">
    <location>
        <begin position="150"/>
        <end position="167"/>
    </location>
</feature>
<proteinExistence type="predicted"/>
<reference evidence="7" key="1">
    <citation type="journal article" date="2014" name="Nat. Commun.">
        <title>The emerging biofuel crop Camelina sativa retains a highly undifferentiated hexaploid genome structure.</title>
        <authorList>
            <person name="Kagale S."/>
            <person name="Koh C."/>
            <person name="Nixon J."/>
            <person name="Bollina V."/>
            <person name="Clarke W.E."/>
            <person name="Tuteja R."/>
            <person name="Spillane C."/>
            <person name="Robinson S.J."/>
            <person name="Links M.G."/>
            <person name="Clarke C."/>
            <person name="Higgins E.E."/>
            <person name="Huebert T."/>
            <person name="Sharpe A.G."/>
            <person name="Parkin I.A."/>
        </authorList>
    </citation>
    <scope>NUCLEOTIDE SEQUENCE [LARGE SCALE GENOMIC DNA]</scope>
    <source>
        <strain evidence="7">cv. DH55</strain>
    </source>
</reference>
<feature type="domain" description="GRF-type" evidence="6">
    <location>
        <begin position="29"/>
        <end position="71"/>
    </location>
</feature>
<dbReference type="Pfam" id="PF06839">
    <property type="entry name" value="Zn_ribbon_GRF"/>
    <property type="match status" value="1"/>
</dbReference>
<keyword evidence="5" id="KW-0812">Transmembrane</keyword>
<dbReference type="PROSITE" id="PS51999">
    <property type="entry name" value="ZF_GRF"/>
    <property type="match status" value="1"/>
</dbReference>
<evidence type="ECO:0000256" key="2">
    <source>
        <dbReference type="ARBA" id="ARBA00022771"/>
    </source>
</evidence>
<evidence type="ECO:0000313" key="8">
    <source>
        <dbReference type="RefSeq" id="XP_010480359.1"/>
    </source>
</evidence>
<sequence length="168" mass="18669">MHPMYSSSSSGLKASYSRRGQERGIPRKCRCGAVSVIKTSETLKNPGRIFYCCPYGSKENSGHLFKWTDLSMVEEMEEVESVVEKIQVDVGSLEKGLHDVEAEMKSLAMKSNGSEIEGIKAVAQGCEKEIGELKAMIVCCEKEIQALRSFKNLIVCIVVMFVLYALIF</sequence>
<protein>
    <submittedName>
        <fullName evidence="8">Uncharacterized protein At4g04775-like</fullName>
    </submittedName>
</protein>
<keyword evidence="3" id="KW-0862">Zinc</keyword>
<reference evidence="8" key="2">
    <citation type="submission" date="2025-08" db="UniProtKB">
        <authorList>
            <consortium name="RefSeq"/>
        </authorList>
    </citation>
    <scope>IDENTIFICATION</scope>
    <source>
        <tissue evidence="8">Leaf</tissue>
    </source>
</reference>